<dbReference type="InterPro" id="IPR050109">
    <property type="entry name" value="HTH-type_TetR-like_transc_reg"/>
</dbReference>
<organism evidence="4 5">
    <name type="scientific">Gordonia defluvii</name>
    <dbReference type="NCBI Taxonomy" id="283718"/>
    <lineage>
        <taxon>Bacteria</taxon>
        <taxon>Bacillati</taxon>
        <taxon>Actinomycetota</taxon>
        <taxon>Actinomycetes</taxon>
        <taxon>Mycobacteriales</taxon>
        <taxon>Gordoniaceae</taxon>
        <taxon>Gordonia</taxon>
    </lineage>
</organism>
<dbReference type="EMBL" id="BAAAVS010000060">
    <property type="protein sequence ID" value="GAA3049688.1"/>
    <property type="molecule type" value="Genomic_DNA"/>
</dbReference>
<proteinExistence type="predicted"/>
<evidence type="ECO:0000256" key="2">
    <source>
        <dbReference type="PROSITE-ProRule" id="PRU00335"/>
    </source>
</evidence>
<protein>
    <submittedName>
        <fullName evidence="4">TetR/AcrR family transcriptional regulator</fullName>
    </submittedName>
</protein>
<gene>
    <name evidence="4" type="ORF">GCM10010528_31050</name>
</gene>
<dbReference type="SUPFAM" id="SSF46689">
    <property type="entry name" value="Homeodomain-like"/>
    <property type="match status" value="1"/>
</dbReference>
<name>A0ABP6LMY3_9ACTN</name>
<evidence type="ECO:0000313" key="5">
    <source>
        <dbReference type="Proteomes" id="UP001501035"/>
    </source>
</evidence>
<evidence type="ECO:0000313" key="4">
    <source>
        <dbReference type="EMBL" id="GAA3049688.1"/>
    </source>
</evidence>
<sequence length="186" mass="19926">MTAPAAMWQAERNDAAAQRILDTAEGLYAANGVDGVTMRALAAEVGCSRATLYRYFPSREAVQTAFIDRSAARLARRVADSAPSGTAVDRLVTAVTTALRMVRETPAFATWFRADGVATAAQLATVSPVIETLARNFLSGSDQVPHAEERARWLVRVMLSLLTTPGTGVADEERMLRSFVAPVVVG</sequence>
<evidence type="ECO:0000256" key="1">
    <source>
        <dbReference type="ARBA" id="ARBA00023125"/>
    </source>
</evidence>
<accession>A0ABP6LMY3</accession>
<feature type="domain" description="HTH tetR-type" evidence="3">
    <location>
        <begin position="14"/>
        <end position="74"/>
    </location>
</feature>
<dbReference type="RefSeq" id="WP_290706303.1">
    <property type="nucleotide sequence ID" value="NZ_BAAAVS010000060.1"/>
</dbReference>
<evidence type="ECO:0000259" key="3">
    <source>
        <dbReference type="PROSITE" id="PS50977"/>
    </source>
</evidence>
<comment type="caution">
    <text evidence="4">The sequence shown here is derived from an EMBL/GenBank/DDBJ whole genome shotgun (WGS) entry which is preliminary data.</text>
</comment>
<dbReference type="InterPro" id="IPR001647">
    <property type="entry name" value="HTH_TetR"/>
</dbReference>
<dbReference type="Proteomes" id="UP001501035">
    <property type="component" value="Unassembled WGS sequence"/>
</dbReference>
<dbReference type="PRINTS" id="PR00455">
    <property type="entry name" value="HTHTETR"/>
</dbReference>
<dbReference type="PANTHER" id="PTHR30055:SF200">
    <property type="entry name" value="HTH-TYPE TRANSCRIPTIONAL REPRESSOR BDCR"/>
    <property type="match status" value="1"/>
</dbReference>
<dbReference type="PANTHER" id="PTHR30055">
    <property type="entry name" value="HTH-TYPE TRANSCRIPTIONAL REGULATOR RUTR"/>
    <property type="match status" value="1"/>
</dbReference>
<dbReference type="InterPro" id="IPR009057">
    <property type="entry name" value="Homeodomain-like_sf"/>
</dbReference>
<dbReference type="Gene3D" id="1.10.357.10">
    <property type="entry name" value="Tetracycline Repressor, domain 2"/>
    <property type="match status" value="1"/>
</dbReference>
<dbReference type="Pfam" id="PF00440">
    <property type="entry name" value="TetR_N"/>
    <property type="match status" value="1"/>
</dbReference>
<reference evidence="5" key="1">
    <citation type="journal article" date="2019" name="Int. J. Syst. Evol. Microbiol.">
        <title>The Global Catalogue of Microorganisms (GCM) 10K type strain sequencing project: providing services to taxonomists for standard genome sequencing and annotation.</title>
        <authorList>
            <consortium name="The Broad Institute Genomics Platform"/>
            <consortium name="The Broad Institute Genome Sequencing Center for Infectious Disease"/>
            <person name="Wu L."/>
            <person name="Ma J."/>
        </authorList>
    </citation>
    <scope>NUCLEOTIDE SEQUENCE [LARGE SCALE GENOMIC DNA]</scope>
    <source>
        <strain evidence="5">JCM 14234</strain>
    </source>
</reference>
<feature type="DNA-binding region" description="H-T-H motif" evidence="2">
    <location>
        <begin position="37"/>
        <end position="56"/>
    </location>
</feature>
<keyword evidence="5" id="KW-1185">Reference proteome</keyword>
<keyword evidence="1 2" id="KW-0238">DNA-binding</keyword>
<dbReference type="PROSITE" id="PS50977">
    <property type="entry name" value="HTH_TETR_2"/>
    <property type="match status" value="1"/>
</dbReference>